<feature type="region of interest" description="Disordered" evidence="1">
    <location>
        <begin position="1"/>
        <end position="20"/>
    </location>
</feature>
<evidence type="ECO:0000313" key="3">
    <source>
        <dbReference type="Proteomes" id="UP000078348"/>
    </source>
</evidence>
<feature type="compositionally biased region" description="Acidic residues" evidence="1">
    <location>
        <begin position="11"/>
        <end position="20"/>
    </location>
</feature>
<dbReference type="AlphaFoldDB" id="A0A196SJC4"/>
<accession>A0A196SJC4</accession>
<comment type="caution">
    <text evidence="2">The sequence shown here is derived from an EMBL/GenBank/DDBJ whole genome shotgun (WGS) entry which is preliminary data.</text>
</comment>
<dbReference type="EMBL" id="LXWW01000045">
    <property type="protein sequence ID" value="OAO17138.1"/>
    <property type="molecule type" value="Genomic_DNA"/>
</dbReference>
<reference evidence="2 3" key="1">
    <citation type="submission" date="2016-05" db="EMBL/GenBank/DDBJ databases">
        <title>Nuclear genome of Blastocystis sp. subtype 1 NandII.</title>
        <authorList>
            <person name="Gentekaki E."/>
            <person name="Curtis B."/>
            <person name="Stairs C."/>
            <person name="Eme L."/>
            <person name="Herman E."/>
            <person name="Klimes V."/>
            <person name="Arias M.C."/>
            <person name="Elias M."/>
            <person name="Hilliou F."/>
            <person name="Klute M."/>
            <person name="Malik S.-B."/>
            <person name="Pightling A."/>
            <person name="Rachubinski R."/>
            <person name="Salas D."/>
            <person name="Schlacht A."/>
            <person name="Suga H."/>
            <person name="Archibald J."/>
            <person name="Ball S.G."/>
            <person name="Clark G."/>
            <person name="Dacks J."/>
            <person name="Van Der Giezen M."/>
            <person name="Tsaousis A."/>
            <person name="Roger A."/>
        </authorList>
    </citation>
    <scope>NUCLEOTIDE SEQUENCE [LARGE SCALE GENOMIC DNA]</scope>
    <source>
        <strain evidence="3">ATCC 50177 / NandII</strain>
    </source>
</reference>
<dbReference type="Proteomes" id="UP000078348">
    <property type="component" value="Unassembled WGS sequence"/>
</dbReference>
<organism evidence="2 3">
    <name type="scientific">Blastocystis sp. subtype 1 (strain ATCC 50177 / NandII)</name>
    <dbReference type="NCBI Taxonomy" id="478820"/>
    <lineage>
        <taxon>Eukaryota</taxon>
        <taxon>Sar</taxon>
        <taxon>Stramenopiles</taxon>
        <taxon>Bigyra</taxon>
        <taxon>Opalozoa</taxon>
        <taxon>Opalinata</taxon>
        <taxon>Blastocystidae</taxon>
        <taxon>Blastocystis</taxon>
    </lineage>
</organism>
<name>A0A196SJC4_BLAHN</name>
<sequence>MPKGTFVSSESSDDDSSDDLVDSSFQHLMLQNYDESIEVNRKTNEAVIEKKSKKRQLKKDSDFASPKKVQPDNKVIYDKYIVYDKKRFDEKQELQRLLEIVDDARDLVWLNLKSYLALGHRDIWWPGRLLTQSEVYMLDTASYDHRRLNCKEYLTAKKHLDVCSPPLSAFDMKEDDCVIEAPKETSVCIDDNYRAKLKANTVNMAKQEKVEELRAGDFIGYYYKPYGPAGDKKAYFETHVLAIHRQAGELHLVLENGHVLVEDTQVKRLKDHKQVPLGSKSCFKSLSEYKLIEGSIAEEAARYGIYSKDELKNDLVDIMKSYNAKVTAMKGNSATFSSDLESTDSESGP</sequence>
<evidence type="ECO:0000313" key="2">
    <source>
        <dbReference type="EMBL" id="OAO17138.1"/>
    </source>
</evidence>
<proteinExistence type="predicted"/>
<gene>
    <name evidence="2" type="ORF">AV274_1164</name>
</gene>
<keyword evidence="3" id="KW-1185">Reference proteome</keyword>
<protein>
    <submittedName>
        <fullName evidence="2">Uncharacterized protein</fullName>
    </submittedName>
</protein>
<evidence type="ECO:0000256" key="1">
    <source>
        <dbReference type="SAM" id="MobiDB-lite"/>
    </source>
</evidence>